<name>A0ABT9PEE7_9ACTN</name>
<evidence type="ECO:0000313" key="3">
    <source>
        <dbReference type="Proteomes" id="UP001235712"/>
    </source>
</evidence>
<dbReference type="InterPro" id="IPR029058">
    <property type="entry name" value="AB_hydrolase_fold"/>
</dbReference>
<dbReference type="SUPFAM" id="SSF53474">
    <property type="entry name" value="alpha/beta-Hydrolases"/>
    <property type="match status" value="1"/>
</dbReference>
<dbReference type="EMBL" id="JAUSQZ010000001">
    <property type="protein sequence ID" value="MDP9830535.1"/>
    <property type="molecule type" value="Genomic_DNA"/>
</dbReference>
<keyword evidence="3" id="KW-1185">Reference proteome</keyword>
<organism evidence="2 3">
    <name type="scientific">Kineosporia succinea</name>
    <dbReference type="NCBI Taxonomy" id="84632"/>
    <lineage>
        <taxon>Bacteria</taxon>
        <taxon>Bacillati</taxon>
        <taxon>Actinomycetota</taxon>
        <taxon>Actinomycetes</taxon>
        <taxon>Kineosporiales</taxon>
        <taxon>Kineosporiaceae</taxon>
        <taxon>Kineosporia</taxon>
    </lineage>
</organism>
<gene>
    <name evidence="2" type="ORF">J2S57_006284</name>
</gene>
<comment type="caution">
    <text evidence="2">The sequence shown here is derived from an EMBL/GenBank/DDBJ whole genome shotgun (WGS) entry which is preliminary data.</text>
</comment>
<dbReference type="Gene3D" id="3.40.50.1820">
    <property type="entry name" value="alpha/beta hydrolase"/>
    <property type="match status" value="1"/>
</dbReference>
<protein>
    <recommendedName>
        <fullName evidence="4">Alpha/beta hydrolase</fullName>
    </recommendedName>
</protein>
<feature type="region of interest" description="Disordered" evidence="1">
    <location>
        <begin position="1"/>
        <end position="39"/>
    </location>
</feature>
<proteinExistence type="predicted"/>
<accession>A0ABT9PEE7</accession>
<dbReference type="RefSeq" id="WP_307249603.1">
    <property type="nucleotide sequence ID" value="NZ_JAUSQZ010000001.1"/>
</dbReference>
<dbReference type="Proteomes" id="UP001235712">
    <property type="component" value="Unassembled WGS sequence"/>
</dbReference>
<evidence type="ECO:0008006" key="4">
    <source>
        <dbReference type="Google" id="ProtNLM"/>
    </source>
</evidence>
<evidence type="ECO:0000313" key="2">
    <source>
        <dbReference type="EMBL" id="MDP9830535.1"/>
    </source>
</evidence>
<evidence type="ECO:0000256" key="1">
    <source>
        <dbReference type="SAM" id="MobiDB-lite"/>
    </source>
</evidence>
<sequence length="414" mass="44683">MTTQQEQQDEQGIMTELRGAPPIVLAPTVSGGTGERPPEPDEVWRLDGGTAWVYRAPGHQGLQAPVIMSDGFNSGPTSPEFLWAGLEFGRFRLLSGLRQAGKDVVLLGYDERSASILDNARTAREAIFRAVASRLGSEPLAVGGFSMGGLVTRYALAKMEHDGIDHQTSVYWSFDSPHRGAWIPLALQAFAHYVRNLDPRFSDQINSPAARQLLRWHLAEWDAAPGVAPERTAFLAELERVGRWPRRPRLLGLANGVGSGAGNGIQPGQVALEGKGLNILGTSLNTQPAGDDQLVAKLRVLLNGSREVSTSGLPAIDGAPGGTLEGFGILADRLNQLSAWAGLKVAAPIRSHCFVPSVSAVSVRDFDTEDDLYTIVDDIDPSYGDLDDFVLARENQLHAQVSEELGQWLLDRLG</sequence>
<reference evidence="2 3" key="1">
    <citation type="submission" date="2023-07" db="EMBL/GenBank/DDBJ databases">
        <title>Sequencing the genomes of 1000 actinobacteria strains.</title>
        <authorList>
            <person name="Klenk H.-P."/>
        </authorList>
    </citation>
    <scope>NUCLEOTIDE SEQUENCE [LARGE SCALE GENOMIC DNA]</scope>
    <source>
        <strain evidence="2 3">DSM 44388</strain>
    </source>
</reference>